<organism evidence="2 3">
    <name type="scientific">Coregonus suidteri</name>
    <dbReference type="NCBI Taxonomy" id="861788"/>
    <lineage>
        <taxon>Eukaryota</taxon>
        <taxon>Metazoa</taxon>
        <taxon>Chordata</taxon>
        <taxon>Craniata</taxon>
        <taxon>Vertebrata</taxon>
        <taxon>Euteleostomi</taxon>
        <taxon>Actinopterygii</taxon>
        <taxon>Neopterygii</taxon>
        <taxon>Teleostei</taxon>
        <taxon>Protacanthopterygii</taxon>
        <taxon>Salmoniformes</taxon>
        <taxon>Salmonidae</taxon>
        <taxon>Coregoninae</taxon>
        <taxon>Coregonus</taxon>
    </lineage>
</organism>
<feature type="compositionally biased region" description="Polar residues" evidence="1">
    <location>
        <begin position="61"/>
        <end position="73"/>
    </location>
</feature>
<feature type="compositionally biased region" description="Basic and acidic residues" evidence="1">
    <location>
        <begin position="1"/>
        <end position="12"/>
    </location>
</feature>
<comment type="caution">
    <text evidence="2">The sequence shown here is derived from an EMBL/GenBank/DDBJ whole genome shotgun (WGS) entry which is preliminary data.</text>
</comment>
<reference evidence="2 3" key="1">
    <citation type="submission" date="2021-04" db="EMBL/GenBank/DDBJ databases">
        <authorList>
            <person name="De Guttry C."/>
            <person name="Zahm M."/>
            <person name="Klopp C."/>
            <person name="Cabau C."/>
            <person name="Louis A."/>
            <person name="Berthelot C."/>
            <person name="Parey E."/>
            <person name="Roest Crollius H."/>
            <person name="Montfort J."/>
            <person name="Robinson-Rechavi M."/>
            <person name="Bucao C."/>
            <person name="Bouchez O."/>
            <person name="Gislard M."/>
            <person name="Lluch J."/>
            <person name="Milhes M."/>
            <person name="Lampietro C."/>
            <person name="Lopez Roques C."/>
            <person name="Donnadieu C."/>
            <person name="Braasch I."/>
            <person name="Desvignes T."/>
            <person name="Postlethwait J."/>
            <person name="Bobe J."/>
            <person name="Wedekind C."/>
            <person name="Guiguen Y."/>
        </authorList>
    </citation>
    <scope>NUCLEOTIDE SEQUENCE [LARGE SCALE GENOMIC DNA]</scope>
    <source>
        <strain evidence="2">Cs_M1</strain>
        <tissue evidence="2">Blood</tissue>
    </source>
</reference>
<dbReference type="AlphaFoldDB" id="A0AAN8Q991"/>
<evidence type="ECO:0000313" key="3">
    <source>
        <dbReference type="Proteomes" id="UP001356427"/>
    </source>
</evidence>
<feature type="region of interest" description="Disordered" evidence="1">
    <location>
        <begin position="1"/>
        <end position="24"/>
    </location>
</feature>
<feature type="region of interest" description="Disordered" evidence="1">
    <location>
        <begin position="61"/>
        <end position="89"/>
    </location>
</feature>
<evidence type="ECO:0000313" key="2">
    <source>
        <dbReference type="EMBL" id="KAK6291066.1"/>
    </source>
</evidence>
<sequence length="89" mass="10084">MCRKKNLPDPEISRTPLKTPPPSKKHDNYIHFLRIFAIQFHTNLQSITHAALVNQLVNKADTPTSSPSVISIQESDDGVTRNLLEDDDY</sequence>
<gene>
    <name evidence="2" type="ORF">J4Q44_G00385340</name>
</gene>
<evidence type="ECO:0000256" key="1">
    <source>
        <dbReference type="SAM" id="MobiDB-lite"/>
    </source>
</evidence>
<keyword evidence="3" id="KW-1185">Reference proteome</keyword>
<dbReference type="EMBL" id="JAGTTL010000082">
    <property type="protein sequence ID" value="KAK6291066.1"/>
    <property type="molecule type" value="Genomic_DNA"/>
</dbReference>
<protein>
    <submittedName>
        <fullName evidence="2">Uncharacterized protein</fullName>
    </submittedName>
</protein>
<proteinExistence type="predicted"/>
<name>A0AAN8Q991_9TELE</name>
<accession>A0AAN8Q991</accession>
<dbReference type="Proteomes" id="UP001356427">
    <property type="component" value="Unassembled WGS sequence"/>
</dbReference>